<protein>
    <submittedName>
        <fullName evidence="1">Uncharacterized protein</fullName>
    </submittedName>
</protein>
<evidence type="ECO:0000313" key="1">
    <source>
        <dbReference type="EMBL" id="OLG94825.1"/>
    </source>
</evidence>
<name>A0A854CQR7_XANOO</name>
<dbReference type="AlphaFoldDB" id="A0A854CQR7"/>
<comment type="caution">
    <text evidence="1">The sequence shown here is derived from an EMBL/GenBank/DDBJ whole genome shotgun (WGS) entry which is preliminary data.</text>
</comment>
<gene>
    <name evidence="1" type="ORF">BXO512_00895</name>
</gene>
<organism evidence="1">
    <name type="scientific">Xanthomonas oryzae pv. oryzae</name>
    <dbReference type="NCBI Taxonomy" id="64187"/>
    <lineage>
        <taxon>Bacteria</taxon>
        <taxon>Pseudomonadati</taxon>
        <taxon>Pseudomonadota</taxon>
        <taxon>Gammaproteobacteria</taxon>
        <taxon>Lysobacterales</taxon>
        <taxon>Lysobacteraceae</taxon>
        <taxon>Xanthomonas</taxon>
    </lineage>
</organism>
<reference evidence="1" key="1">
    <citation type="submission" date="2015-01" db="EMBL/GenBank/DDBJ databases">
        <title>Population genomics of rice bacterial leaf blight strains from India.</title>
        <authorList>
            <person name="Midha S."/>
            <person name="Anil M.G."/>
            <person name="Mishra D."/>
            <person name="Brahma K."/>
            <person name="Laha G.S."/>
            <person name="Sundaram R.M."/>
            <person name="Sonti R.V."/>
            <person name="Patil P.B."/>
        </authorList>
    </citation>
    <scope>NUCLEOTIDE SEQUENCE</scope>
    <source>
        <strain evidence="1">BXO512</strain>
    </source>
</reference>
<proteinExistence type="predicted"/>
<dbReference type="EMBL" id="JXEA01000009">
    <property type="protein sequence ID" value="OLG94825.1"/>
    <property type="molecule type" value="Genomic_DNA"/>
</dbReference>
<sequence length="92" mass="9762">MRCSASRAEAQHACWESGEQGLSITTSTSQQVPGCSHMNMAIINEQITLQCSIAVLREFVQTRIAMSNSSSGITSSYNAASAVAGMTAARYL</sequence>
<accession>A0A854CQR7</accession>